<name>A0A2R4P3J1_9BACT</name>
<gene>
    <name evidence="1" type="ORF">CCS77_2125</name>
</gene>
<proteinExistence type="predicted"/>
<reference evidence="1 2" key="1">
    <citation type="journal article" date="2018" name="Emerg. Microbes Infect.">
        <title>Genomic analysis of oral Campylobacter concisus strains identified a potential bacterial molecular marker associated with active Crohn's disease.</title>
        <authorList>
            <person name="Liu F."/>
            <person name="Ma R."/>
            <person name="Tay C.Y.A."/>
            <person name="Octavia S."/>
            <person name="Lan R."/>
            <person name="Chung H.K.L."/>
            <person name="Riordan S.M."/>
            <person name="Grimm M.C."/>
            <person name="Leong R.W."/>
            <person name="Tanaka M.M."/>
            <person name="Connor S."/>
            <person name="Zhang L."/>
        </authorList>
    </citation>
    <scope>NUCLEOTIDE SEQUENCE [LARGE SCALE GENOMIC DNA]</scope>
    <source>
        <strain evidence="1 2">P2CDO4</strain>
        <plasmid evidence="1">pICON</plasmid>
    </source>
</reference>
<sequence>MSFFRPKPKEEKTFLHQEVCDLYGLTRFELADKLGFTKATLDTWSDESRMTKVTRLALELMLETHYKTKLLSNLAENISAILAINTNSSNPSVKDDGQMLVERMKYVLKEFGINTITASEKLGEASFEQLDAILKLKSFPSFSFLENFSKVFTISDEWLKTGNGQPFDVRVINSYTLHELASECKNFEKLYIIHSKDNKPHTKIVVEYQAGKFDIFRMDFCIGDNFIMGGSEAIDLFSLYKFYRENEHKISLLTLEREEYDKLISREHYAGNILKKSHNSYMLDDLFDLDYYNKEKYGDFFVECTDIIKSKKESEEKRTQKEKKC</sequence>
<protein>
    <submittedName>
        <fullName evidence="1">Uncharacterized protein</fullName>
    </submittedName>
</protein>
<keyword evidence="1" id="KW-0614">Plasmid</keyword>
<geneLocation type="plasmid" evidence="2">
    <name>picon</name>
</geneLocation>
<accession>A0A2R4P3J1</accession>
<dbReference type="RefSeq" id="WP_107917432.1">
    <property type="nucleotide sequence ID" value="NZ_CP021643.1"/>
</dbReference>
<evidence type="ECO:0000313" key="2">
    <source>
        <dbReference type="Proteomes" id="UP000241854"/>
    </source>
</evidence>
<organism evidence="1 2">
    <name type="scientific">Campylobacter concisus</name>
    <dbReference type="NCBI Taxonomy" id="199"/>
    <lineage>
        <taxon>Bacteria</taxon>
        <taxon>Pseudomonadati</taxon>
        <taxon>Campylobacterota</taxon>
        <taxon>Epsilonproteobacteria</taxon>
        <taxon>Campylobacterales</taxon>
        <taxon>Campylobacteraceae</taxon>
        <taxon>Campylobacter</taxon>
    </lineage>
</organism>
<evidence type="ECO:0000313" key="1">
    <source>
        <dbReference type="EMBL" id="AVX45131.1"/>
    </source>
</evidence>
<dbReference type="AlphaFoldDB" id="A0A2R4P3J1"/>
<dbReference type="EMBL" id="CP021643">
    <property type="protein sequence ID" value="AVX45131.1"/>
    <property type="molecule type" value="Genomic_DNA"/>
</dbReference>
<dbReference type="Proteomes" id="UP000241854">
    <property type="component" value="Plasmid pICON"/>
</dbReference>